<dbReference type="PANTHER" id="PTHR31080">
    <property type="entry name" value="PECTINESTERASE INHIBITOR-LIKE"/>
    <property type="match status" value="1"/>
</dbReference>
<dbReference type="SMART" id="SM00856">
    <property type="entry name" value="PMEI"/>
    <property type="match status" value="1"/>
</dbReference>
<dbReference type="STRING" id="56857.A0A200RD16"/>
<dbReference type="NCBIfam" id="TIGR01614">
    <property type="entry name" value="PME_inhib"/>
    <property type="match status" value="1"/>
</dbReference>
<feature type="chain" id="PRO_5012758316" evidence="2">
    <location>
        <begin position="28"/>
        <end position="211"/>
    </location>
</feature>
<feature type="domain" description="Pectinesterase inhibitor" evidence="3">
    <location>
        <begin position="43"/>
        <end position="192"/>
    </location>
</feature>
<dbReference type="PANTHER" id="PTHR31080:SF296">
    <property type="entry name" value="OS05G0360900 PROTEIN"/>
    <property type="match status" value="1"/>
</dbReference>
<dbReference type="InterPro" id="IPR035513">
    <property type="entry name" value="Invertase/methylesterase_inhib"/>
</dbReference>
<dbReference type="InterPro" id="IPR051955">
    <property type="entry name" value="PME_Inhibitor"/>
</dbReference>
<dbReference type="Pfam" id="PF04043">
    <property type="entry name" value="PMEI"/>
    <property type="match status" value="1"/>
</dbReference>
<keyword evidence="1 2" id="KW-0732">Signal</keyword>
<dbReference type="OrthoDB" id="764172at2759"/>
<feature type="signal peptide" evidence="2">
    <location>
        <begin position="1"/>
        <end position="27"/>
    </location>
</feature>
<dbReference type="SUPFAM" id="SSF101148">
    <property type="entry name" value="Plant invertase/pectin methylesterase inhibitor"/>
    <property type="match status" value="1"/>
</dbReference>
<dbReference type="OMA" id="TYPELCV"/>
<proteinExistence type="predicted"/>
<evidence type="ECO:0000256" key="1">
    <source>
        <dbReference type="ARBA" id="ARBA00022729"/>
    </source>
</evidence>
<organism evidence="4 5">
    <name type="scientific">Macleaya cordata</name>
    <name type="common">Five-seeded plume-poppy</name>
    <name type="synonym">Bocconia cordata</name>
    <dbReference type="NCBI Taxonomy" id="56857"/>
    <lineage>
        <taxon>Eukaryota</taxon>
        <taxon>Viridiplantae</taxon>
        <taxon>Streptophyta</taxon>
        <taxon>Embryophyta</taxon>
        <taxon>Tracheophyta</taxon>
        <taxon>Spermatophyta</taxon>
        <taxon>Magnoliopsida</taxon>
        <taxon>Ranunculales</taxon>
        <taxon>Papaveraceae</taxon>
        <taxon>Papaveroideae</taxon>
        <taxon>Macleaya</taxon>
    </lineage>
</organism>
<dbReference type="GO" id="GO:0004857">
    <property type="term" value="F:enzyme inhibitor activity"/>
    <property type="evidence" value="ECO:0007669"/>
    <property type="project" value="InterPro"/>
</dbReference>
<dbReference type="AlphaFoldDB" id="A0A200RD16"/>
<protein>
    <submittedName>
        <fullName evidence="4">Pectinesterase inhibitor domain</fullName>
    </submittedName>
</protein>
<dbReference type="Gene3D" id="1.20.140.40">
    <property type="entry name" value="Invertase/pectin methylesterase inhibitor family protein"/>
    <property type="match status" value="1"/>
</dbReference>
<evidence type="ECO:0000313" key="4">
    <source>
        <dbReference type="EMBL" id="OVA20607.1"/>
    </source>
</evidence>
<dbReference type="Proteomes" id="UP000195402">
    <property type="component" value="Unassembled WGS sequence"/>
</dbReference>
<evidence type="ECO:0000256" key="2">
    <source>
        <dbReference type="SAM" id="SignalP"/>
    </source>
</evidence>
<sequence>MASQALFFLSSSISLLILSISFSQSYSSFSLSTVLAINYHDQNSLAFIQDTCRRTGYYDICVSSLESDPRSFNADSVGVARISIELAKANATGVLNYINNLISDTKNVSQSIKSCQELYQNAISELQTAIGFLDAANYLQTNVKISEAFGDTVNCNSEQIRRASSMRLEELPSALTQMNEMMIIHYKISLDILCSRFLKCPGSPYPPPSWS</sequence>
<accession>A0A200RD16</accession>
<dbReference type="EMBL" id="MVGT01000078">
    <property type="protein sequence ID" value="OVA20607.1"/>
    <property type="molecule type" value="Genomic_DNA"/>
</dbReference>
<keyword evidence="5" id="KW-1185">Reference proteome</keyword>
<dbReference type="InterPro" id="IPR006501">
    <property type="entry name" value="Pectinesterase_inhib_dom"/>
</dbReference>
<dbReference type="InParanoid" id="A0A200RD16"/>
<name>A0A200RD16_MACCD</name>
<evidence type="ECO:0000313" key="5">
    <source>
        <dbReference type="Proteomes" id="UP000195402"/>
    </source>
</evidence>
<gene>
    <name evidence="4" type="ORF">BVC80_1065g165</name>
</gene>
<reference evidence="4 5" key="1">
    <citation type="journal article" date="2017" name="Mol. Plant">
        <title>The Genome of Medicinal Plant Macleaya cordata Provides New Insights into Benzylisoquinoline Alkaloids Metabolism.</title>
        <authorList>
            <person name="Liu X."/>
            <person name="Liu Y."/>
            <person name="Huang P."/>
            <person name="Ma Y."/>
            <person name="Qing Z."/>
            <person name="Tang Q."/>
            <person name="Cao H."/>
            <person name="Cheng P."/>
            <person name="Zheng Y."/>
            <person name="Yuan Z."/>
            <person name="Zhou Y."/>
            <person name="Liu J."/>
            <person name="Tang Z."/>
            <person name="Zhuo Y."/>
            <person name="Zhang Y."/>
            <person name="Yu L."/>
            <person name="Huang J."/>
            <person name="Yang P."/>
            <person name="Peng Q."/>
            <person name="Zhang J."/>
            <person name="Jiang W."/>
            <person name="Zhang Z."/>
            <person name="Lin K."/>
            <person name="Ro D.K."/>
            <person name="Chen X."/>
            <person name="Xiong X."/>
            <person name="Shang Y."/>
            <person name="Huang S."/>
            <person name="Zeng J."/>
        </authorList>
    </citation>
    <scope>NUCLEOTIDE SEQUENCE [LARGE SCALE GENOMIC DNA]</scope>
    <source>
        <strain evidence="5">cv. BLH2017</strain>
        <tissue evidence="4">Root</tissue>
    </source>
</reference>
<comment type="caution">
    <text evidence="4">The sequence shown here is derived from an EMBL/GenBank/DDBJ whole genome shotgun (WGS) entry which is preliminary data.</text>
</comment>
<evidence type="ECO:0000259" key="3">
    <source>
        <dbReference type="SMART" id="SM00856"/>
    </source>
</evidence>